<dbReference type="Gene3D" id="2.120.10.30">
    <property type="entry name" value="TolB, C-terminal domain"/>
    <property type="match status" value="1"/>
</dbReference>
<dbReference type="InterPro" id="IPR054539">
    <property type="entry name" value="Beta-prop_PDH"/>
</dbReference>
<organism evidence="3 4">
    <name type="scientific">Gymnopilus dilepis</name>
    <dbReference type="NCBI Taxonomy" id="231916"/>
    <lineage>
        <taxon>Eukaryota</taxon>
        <taxon>Fungi</taxon>
        <taxon>Dikarya</taxon>
        <taxon>Basidiomycota</taxon>
        <taxon>Agaricomycotina</taxon>
        <taxon>Agaricomycetes</taxon>
        <taxon>Agaricomycetidae</taxon>
        <taxon>Agaricales</taxon>
        <taxon>Agaricineae</taxon>
        <taxon>Hymenogastraceae</taxon>
        <taxon>Gymnopilus</taxon>
    </lineage>
</organism>
<feature type="signal peptide" evidence="1">
    <location>
        <begin position="1"/>
        <end position="19"/>
    </location>
</feature>
<sequence length="462" mass="48986">MGLMRSLLAFLIYAHLVLGASTFQPLGVPFRSPVSTAPGFSAHIIFSNLTTPRGITFDSKQNLLVVERGFGVTAFSPVSSPSPGWERAVVIQNPNFTQGIQVDGEKLYVSTAGDTFLYQYNAATKSVASQTNPITVVTGIPPDGDLTTHTLQLERDTKGKATALLIATGPLENIDVTARDPSSGRSQIRRFVLPSSQSSLPLQWSNGQVIAFGIRNPAGFAFAPTLPGGLAPTGPLASRALFVVENGASIDNVTGLTSAFVNDNPADELEFVTYPTKLTGVSGVKIPAPKSYGFPDCTTLWNGSADPVGDPQFVGKPRGYQFSLNLEPSRGDAFCHDTANNQPPSLSFQSHSVPLDIKFYTPSFPPVKAPAFPASAINQAFVSFHGSFDRTPPTGYGVVRVPSPFGPQTNKDLGYAFLVQASNLTGCPSCTSIRPVGLAFGSDGRLYVSSDSSGELFVVERT</sequence>
<feature type="domain" description="Pyrroloquinoline quinone-dependent pyranose dehydrogenase beta-propeller" evidence="2">
    <location>
        <begin position="35"/>
        <end position="461"/>
    </location>
</feature>
<dbReference type="STRING" id="231916.A0A409WQL8"/>
<evidence type="ECO:0000259" key="2">
    <source>
        <dbReference type="Pfam" id="PF22807"/>
    </source>
</evidence>
<dbReference type="EMBL" id="NHYE01004927">
    <property type="protein sequence ID" value="PPQ80786.1"/>
    <property type="molecule type" value="Genomic_DNA"/>
</dbReference>
<gene>
    <name evidence="3" type="ORF">CVT26_015201</name>
</gene>
<proteinExistence type="predicted"/>
<feature type="chain" id="PRO_5019064011" description="Pyrroloquinoline quinone-dependent pyranose dehydrogenase beta-propeller domain-containing protein" evidence="1">
    <location>
        <begin position="20"/>
        <end position="462"/>
    </location>
</feature>
<accession>A0A409WQL8</accession>
<comment type="caution">
    <text evidence="3">The sequence shown here is derived from an EMBL/GenBank/DDBJ whole genome shotgun (WGS) entry which is preliminary data.</text>
</comment>
<dbReference type="Pfam" id="PF22807">
    <property type="entry name" value="TrAA12"/>
    <property type="match status" value="1"/>
</dbReference>
<keyword evidence="4" id="KW-1185">Reference proteome</keyword>
<keyword evidence="1" id="KW-0732">Signal</keyword>
<dbReference type="InterPro" id="IPR011041">
    <property type="entry name" value="Quinoprot_gluc/sorb_DH_b-prop"/>
</dbReference>
<name>A0A409WQL8_9AGAR</name>
<reference evidence="3 4" key="1">
    <citation type="journal article" date="2018" name="Evol. Lett.">
        <title>Horizontal gene cluster transfer increased hallucinogenic mushroom diversity.</title>
        <authorList>
            <person name="Reynolds H.T."/>
            <person name="Vijayakumar V."/>
            <person name="Gluck-Thaler E."/>
            <person name="Korotkin H.B."/>
            <person name="Matheny P.B."/>
            <person name="Slot J.C."/>
        </authorList>
    </citation>
    <scope>NUCLEOTIDE SEQUENCE [LARGE SCALE GENOMIC DNA]</scope>
    <source>
        <strain evidence="3 4">SRW20</strain>
    </source>
</reference>
<protein>
    <recommendedName>
        <fullName evidence="2">Pyrroloquinoline quinone-dependent pyranose dehydrogenase beta-propeller domain-containing protein</fullName>
    </recommendedName>
</protein>
<dbReference type="AlphaFoldDB" id="A0A409WQL8"/>
<evidence type="ECO:0000256" key="1">
    <source>
        <dbReference type="SAM" id="SignalP"/>
    </source>
</evidence>
<dbReference type="InterPro" id="IPR011042">
    <property type="entry name" value="6-blade_b-propeller_TolB-like"/>
</dbReference>
<dbReference type="Proteomes" id="UP000284706">
    <property type="component" value="Unassembled WGS sequence"/>
</dbReference>
<evidence type="ECO:0000313" key="3">
    <source>
        <dbReference type="EMBL" id="PPQ80786.1"/>
    </source>
</evidence>
<evidence type="ECO:0000313" key="4">
    <source>
        <dbReference type="Proteomes" id="UP000284706"/>
    </source>
</evidence>
<dbReference type="InParanoid" id="A0A409WQL8"/>
<dbReference type="OrthoDB" id="507128at2759"/>
<dbReference type="SUPFAM" id="SSF50952">
    <property type="entry name" value="Soluble quinoprotein glucose dehydrogenase"/>
    <property type="match status" value="1"/>
</dbReference>